<evidence type="ECO:0000313" key="1">
    <source>
        <dbReference type="EMBL" id="MBW0487964.1"/>
    </source>
</evidence>
<protein>
    <submittedName>
        <fullName evidence="1">Uncharacterized protein</fullName>
    </submittedName>
</protein>
<dbReference type="AlphaFoldDB" id="A0A9Q3CMG5"/>
<comment type="caution">
    <text evidence="1">The sequence shown here is derived from an EMBL/GenBank/DDBJ whole genome shotgun (WGS) entry which is preliminary data.</text>
</comment>
<keyword evidence="2" id="KW-1185">Reference proteome</keyword>
<proteinExistence type="predicted"/>
<dbReference type="Proteomes" id="UP000765509">
    <property type="component" value="Unassembled WGS sequence"/>
</dbReference>
<evidence type="ECO:0000313" key="2">
    <source>
        <dbReference type="Proteomes" id="UP000765509"/>
    </source>
</evidence>
<name>A0A9Q3CMG5_9BASI</name>
<gene>
    <name evidence="1" type="ORF">O181_027679</name>
</gene>
<accession>A0A9Q3CMG5</accession>
<reference evidence="1" key="1">
    <citation type="submission" date="2021-03" db="EMBL/GenBank/DDBJ databases">
        <title>Draft genome sequence of rust myrtle Austropuccinia psidii MF-1, a brazilian biotype.</title>
        <authorList>
            <person name="Quecine M.C."/>
            <person name="Pachon D.M.R."/>
            <person name="Bonatelli M.L."/>
            <person name="Correr F.H."/>
            <person name="Franceschini L.M."/>
            <person name="Leite T.F."/>
            <person name="Margarido G.R.A."/>
            <person name="Almeida C.A."/>
            <person name="Ferrarezi J.A."/>
            <person name="Labate C.A."/>
        </authorList>
    </citation>
    <scope>NUCLEOTIDE SEQUENCE</scope>
    <source>
        <strain evidence="1">MF-1</strain>
    </source>
</reference>
<sequence>MFRNGKTRPKHLPHLTRDGMNFRHWSRSLCLLFDDIFEDEAYFEVQEDNTLRSCNNAVQIFILRSIDKLLLSYVEDVTSARKIYRLFGSRFTHTSWSHIMNLFTTIVDATSDLETSDNGYTKIQDNFKKLKTAIGGQWSNDSLMAMFFHHYNKQCFHQIANAVDARISIYPRKRHP</sequence>
<dbReference type="EMBL" id="AVOT02009374">
    <property type="protein sequence ID" value="MBW0487964.1"/>
    <property type="molecule type" value="Genomic_DNA"/>
</dbReference>
<dbReference type="OrthoDB" id="2507554at2759"/>
<organism evidence="1 2">
    <name type="scientific">Austropuccinia psidii MF-1</name>
    <dbReference type="NCBI Taxonomy" id="1389203"/>
    <lineage>
        <taxon>Eukaryota</taxon>
        <taxon>Fungi</taxon>
        <taxon>Dikarya</taxon>
        <taxon>Basidiomycota</taxon>
        <taxon>Pucciniomycotina</taxon>
        <taxon>Pucciniomycetes</taxon>
        <taxon>Pucciniales</taxon>
        <taxon>Sphaerophragmiaceae</taxon>
        <taxon>Austropuccinia</taxon>
    </lineage>
</organism>